<evidence type="ECO:0000313" key="14">
    <source>
        <dbReference type="Proteomes" id="UP000177838"/>
    </source>
</evidence>
<dbReference type="GO" id="GO:0000287">
    <property type="term" value="F:magnesium ion binding"/>
    <property type="evidence" value="ECO:0007669"/>
    <property type="project" value="TreeGrafter"/>
</dbReference>
<accession>A0A1G2QG58</accession>
<dbReference type="STRING" id="1802439.A2589_01275"/>
<keyword evidence="4" id="KW-1003">Cell membrane</keyword>
<dbReference type="Gene3D" id="3.30.460.20">
    <property type="entry name" value="CorA soluble domain-like"/>
    <property type="match status" value="1"/>
</dbReference>
<evidence type="ECO:0000256" key="9">
    <source>
        <dbReference type="ARBA" id="ARBA00023065"/>
    </source>
</evidence>
<feature type="coiled-coil region" evidence="11">
    <location>
        <begin position="137"/>
        <end position="164"/>
    </location>
</feature>
<dbReference type="GO" id="GO:0015087">
    <property type="term" value="F:cobalt ion transmembrane transporter activity"/>
    <property type="evidence" value="ECO:0007669"/>
    <property type="project" value="TreeGrafter"/>
</dbReference>
<dbReference type="GO" id="GO:0050897">
    <property type="term" value="F:cobalt ion binding"/>
    <property type="evidence" value="ECO:0007669"/>
    <property type="project" value="TreeGrafter"/>
</dbReference>
<dbReference type="SUPFAM" id="SSF143865">
    <property type="entry name" value="CorA soluble domain-like"/>
    <property type="match status" value="1"/>
</dbReference>
<dbReference type="InterPro" id="IPR002523">
    <property type="entry name" value="MgTranspt_CorA/ZnTranspt_ZntB"/>
</dbReference>
<dbReference type="AlphaFoldDB" id="A0A1G2QG58"/>
<dbReference type="Gene3D" id="1.20.58.340">
    <property type="entry name" value="Magnesium transport protein CorA, transmembrane region"/>
    <property type="match status" value="2"/>
</dbReference>
<dbReference type="Pfam" id="PF01544">
    <property type="entry name" value="CorA"/>
    <property type="match status" value="1"/>
</dbReference>
<feature type="transmembrane region" description="Helical" evidence="12">
    <location>
        <begin position="252"/>
        <end position="274"/>
    </location>
</feature>
<evidence type="ECO:0000256" key="12">
    <source>
        <dbReference type="SAM" id="Phobius"/>
    </source>
</evidence>
<comment type="similarity">
    <text evidence="2">Belongs to the CorA metal ion transporter (MIT) (TC 1.A.35) family.</text>
</comment>
<evidence type="ECO:0000256" key="11">
    <source>
        <dbReference type="SAM" id="Coils"/>
    </source>
</evidence>
<feature type="transmembrane region" description="Helical" evidence="12">
    <location>
        <begin position="286"/>
        <end position="304"/>
    </location>
</feature>
<dbReference type="PANTHER" id="PTHR46494:SF3">
    <property type="entry name" value="ZINC TRANSPORT PROTEIN ZNTB"/>
    <property type="match status" value="1"/>
</dbReference>
<dbReference type="PANTHER" id="PTHR46494">
    <property type="entry name" value="CORA FAMILY METAL ION TRANSPORTER (EUROFUNG)"/>
    <property type="match status" value="1"/>
</dbReference>
<evidence type="ECO:0000256" key="10">
    <source>
        <dbReference type="ARBA" id="ARBA00023136"/>
    </source>
</evidence>
<name>A0A1G2QG58_9BACT</name>
<protein>
    <recommendedName>
        <fullName evidence="15">Magnesium transporter CorA</fullName>
    </recommendedName>
</protein>
<keyword evidence="8 12" id="KW-1133">Transmembrane helix</keyword>
<evidence type="ECO:0000256" key="6">
    <source>
        <dbReference type="ARBA" id="ARBA00022692"/>
    </source>
</evidence>
<organism evidence="13 14">
    <name type="scientific">Candidatus Vogelbacteria bacterium RIFOXYD1_FULL_46_19</name>
    <dbReference type="NCBI Taxonomy" id="1802439"/>
    <lineage>
        <taxon>Bacteria</taxon>
        <taxon>Candidatus Vogeliibacteriota</taxon>
    </lineage>
</organism>
<gene>
    <name evidence="13" type="ORF">A2589_01275</name>
</gene>
<evidence type="ECO:0008006" key="15">
    <source>
        <dbReference type="Google" id="ProtNLM"/>
    </source>
</evidence>
<evidence type="ECO:0000256" key="8">
    <source>
        <dbReference type="ARBA" id="ARBA00022989"/>
    </source>
</evidence>
<keyword evidence="5" id="KW-0997">Cell inner membrane</keyword>
<comment type="subcellular location">
    <subcellularLocation>
        <location evidence="1">Cell membrane</location>
        <topology evidence="1">Multi-pass membrane protein</topology>
    </subcellularLocation>
</comment>
<comment type="caution">
    <text evidence="13">The sequence shown here is derived from an EMBL/GenBank/DDBJ whole genome shotgun (WGS) entry which is preliminary data.</text>
</comment>
<dbReference type="GO" id="GO:0015095">
    <property type="term" value="F:magnesium ion transmembrane transporter activity"/>
    <property type="evidence" value="ECO:0007669"/>
    <property type="project" value="TreeGrafter"/>
</dbReference>
<proteinExistence type="inferred from homology"/>
<evidence type="ECO:0000256" key="3">
    <source>
        <dbReference type="ARBA" id="ARBA00022448"/>
    </source>
</evidence>
<evidence type="ECO:0000256" key="4">
    <source>
        <dbReference type="ARBA" id="ARBA00022475"/>
    </source>
</evidence>
<evidence type="ECO:0000256" key="5">
    <source>
        <dbReference type="ARBA" id="ARBA00022519"/>
    </source>
</evidence>
<evidence type="ECO:0000313" key="13">
    <source>
        <dbReference type="EMBL" id="OHA59477.1"/>
    </source>
</evidence>
<dbReference type="SUPFAM" id="SSF144083">
    <property type="entry name" value="Magnesium transport protein CorA, transmembrane region"/>
    <property type="match status" value="1"/>
</dbReference>
<sequence length="310" mass="36071">MIRQFKHQDITWIDVSVPTAEELNQLSRDYELHSLVENELSSPSPRSRLDSYEKYLYLILHFPATNALDQTLPAPHKVDTNEIDFIIGQKFLITIHYQPIQSLDEFSEIFETTLTPDYAAKKAHAGYLFFHILIKLYQSLDKNLEILNSELKKIEKNIFAGQEKAMVRVLADLHHELLDFRWALKSHTDILSQLEDDTTEFFGADFRFHPKLIRLAYNRVNTALSNLQEMYNDLRTTNDSLLTIKTNEIMKVLTIMAFITFPLSVLTSTFGMNTVSTPILGARHDFWIIVVIMLTAVATMFGFFRYKRWI</sequence>
<reference evidence="13 14" key="1">
    <citation type="journal article" date="2016" name="Nat. Commun.">
        <title>Thousands of microbial genomes shed light on interconnected biogeochemical processes in an aquifer system.</title>
        <authorList>
            <person name="Anantharaman K."/>
            <person name="Brown C.T."/>
            <person name="Hug L.A."/>
            <person name="Sharon I."/>
            <person name="Castelle C.J."/>
            <person name="Probst A.J."/>
            <person name="Thomas B.C."/>
            <person name="Singh A."/>
            <person name="Wilkins M.J."/>
            <person name="Karaoz U."/>
            <person name="Brodie E.L."/>
            <person name="Williams K.H."/>
            <person name="Hubbard S.S."/>
            <person name="Banfield J.F."/>
        </authorList>
    </citation>
    <scope>NUCLEOTIDE SEQUENCE [LARGE SCALE GENOMIC DNA]</scope>
</reference>
<evidence type="ECO:0000256" key="7">
    <source>
        <dbReference type="ARBA" id="ARBA00022833"/>
    </source>
</evidence>
<keyword evidence="9" id="KW-0406">Ion transport</keyword>
<dbReference type="EMBL" id="MHTK01000006">
    <property type="protein sequence ID" value="OHA59477.1"/>
    <property type="molecule type" value="Genomic_DNA"/>
</dbReference>
<dbReference type="InterPro" id="IPR045861">
    <property type="entry name" value="CorA_cytoplasmic_dom"/>
</dbReference>
<keyword evidence="10 12" id="KW-0472">Membrane</keyword>
<keyword evidence="11" id="KW-0175">Coiled coil</keyword>
<evidence type="ECO:0000256" key="1">
    <source>
        <dbReference type="ARBA" id="ARBA00004651"/>
    </source>
</evidence>
<keyword evidence="7" id="KW-0862">Zinc</keyword>
<keyword evidence="6 12" id="KW-0812">Transmembrane</keyword>
<dbReference type="GO" id="GO:0005886">
    <property type="term" value="C:plasma membrane"/>
    <property type="evidence" value="ECO:0007669"/>
    <property type="project" value="UniProtKB-SubCell"/>
</dbReference>
<dbReference type="Proteomes" id="UP000177838">
    <property type="component" value="Unassembled WGS sequence"/>
</dbReference>
<dbReference type="InterPro" id="IPR045863">
    <property type="entry name" value="CorA_TM1_TM2"/>
</dbReference>
<evidence type="ECO:0000256" key="2">
    <source>
        <dbReference type="ARBA" id="ARBA00009765"/>
    </source>
</evidence>
<keyword evidence="3" id="KW-0813">Transport</keyword>